<sequence length="360" mass="39288">MKSKTIMAVAEALGLKYLEDIGEAAGIFNGYYLYIRYTGKYHECCFSLSQMGNHPSKDLMKLISKDIKAVSTINLSGYLTSAIIKNGFTNKGTIQNMVDGIAELVSHFAENGLVNCSEIDGEEEDISLYCLSGRSHVYTRAQFDSLRMDADAKRQKDESRGVPGIILGIFGALVGAFVGAIFVFFIARLGYVSLYGGVIMGFTTVLGYKIFAGRFGLIGIPVCLVFMAGMSYLANRLDFAFLLSDAIHEDFSHVIDCFQYMQDIFDANDPQVAASYHRNLYQLWAFTMGTGALATITTYFSDKKALPSYPILNESHSVPLAGSYTASPDLSGLSHLSEYADSSNEYTSGSGEDNTGTHAN</sequence>
<comment type="caution">
    <text evidence="3">The sequence shown here is derived from an EMBL/GenBank/DDBJ whole genome shotgun (WGS) entry which is preliminary data.</text>
</comment>
<feature type="transmembrane region" description="Helical" evidence="2">
    <location>
        <begin position="162"/>
        <end position="186"/>
    </location>
</feature>
<gene>
    <name evidence="3" type="ORF">HMPREF9625_01658</name>
</gene>
<dbReference type="EMBL" id="AFZC02000002">
    <property type="protein sequence ID" value="EHL09685.1"/>
    <property type="molecule type" value="Genomic_DNA"/>
</dbReference>
<keyword evidence="4" id="KW-1185">Reference proteome</keyword>
<protein>
    <submittedName>
        <fullName evidence="3">Uncharacterized protein</fullName>
    </submittedName>
</protein>
<dbReference type="RefSeq" id="WP_009535497.1">
    <property type="nucleotide sequence ID" value="NZ_KE148312.1"/>
</dbReference>
<keyword evidence="2" id="KW-0812">Transmembrane</keyword>
<evidence type="ECO:0000313" key="3">
    <source>
        <dbReference type="EMBL" id="EHL09685.1"/>
    </source>
</evidence>
<dbReference type="HOGENOM" id="CLU_065359_0_0_9"/>
<reference evidence="3" key="1">
    <citation type="submission" date="2011-08" db="EMBL/GenBank/DDBJ databases">
        <authorList>
            <consortium name="The Broad Institute Genome Sequencing Platform"/>
            <person name="Earl A."/>
            <person name="Ward D."/>
            <person name="Feldgarden M."/>
            <person name="Gevers D."/>
            <person name="Sizova M."/>
            <person name="Hazen A."/>
            <person name="Epstein S."/>
            <person name="Young S.K."/>
            <person name="Zeng Q."/>
            <person name="Gargeya S."/>
            <person name="Fitzgerald M."/>
            <person name="Haas B."/>
            <person name="Abouelleil A."/>
            <person name="Alvarado L."/>
            <person name="Arachchi H.M."/>
            <person name="Berlin A."/>
            <person name="Brown A."/>
            <person name="Chapman S.B."/>
            <person name="Chen Z."/>
            <person name="Dunbar C."/>
            <person name="Freedman E."/>
            <person name="Gearin G."/>
            <person name="Gellesch M."/>
            <person name="Goldberg J."/>
            <person name="Griggs A."/>
            <person name="Gujja S."/>
            <person name="Heiman D."/>
            <person name="Howarth C."/>
            <person name="Larson L."/>
            <person name="Lui A."/>
            <person name="MacDonald P.J.P."/>
            <person name="Montmayeur A."/>
            <person name="Murphy C."/>
            <person name="Neiman D."/>
            <person name="Pearson M."/>
            <person name="Priest M."/>
            <person name="Roberts A."/>
            <person name="Saif S."/>
            <person name="Shea T."/>
            <person name="Shenoy N."/>
            <person name="Sisk P."/>
            <person name="Stolte C."/>
            <person name="Sykes S."/>
            <person name="Wortman J."/>
            <person name="Nusbaum C."/>
            <person name="Birren B."/>
        </authorList>
    </citation>
    <scope>NUCLEOTIDE SEQUENCE</scope>
    <source>
        <strain evidence="3">ACB1</strain>
    </source>
</reference>
<dbReference type="AlphaFoldDB" id="G9WQM5"/>
<evidence type="ECO:0000256" key="1">
    <source>
        <dbReference type="SAM" id="MobiDB-lite"/>
    </source>
</evidence>
<evidence type="ECO:0000256" key="2">
    <source>
        <dbReference type="SAM" id="Phobius"/>
    </source>
</evidence>
<keyword evidence="2" id="KW-1133">Transmembrane helix</keyword>
<keyword evidence="2" id="KW-0472">Membrane</keyword>
<accession>G9WQM5</accession>
<evidence type="ECO:0000313" key="4">
    <source>
        <dbReference type="Proteomes" id="UP000018461"/>
    </source>
</evidence>
<dbReference type="PATRIC" id="fig|796943.3.peg.2126"/>
<organism evidence="3 4">
    <name type="scientific">Oribacterium parvum ACB1</name>
    <dbReference type="NCBI Taxonomy" id="796943"/>
    <lineage>
        <taxon>Bacteria</taxon>
        <taxon>Bacillati</taxon>
        <taxon>Bacillota</taxon>
        <taxon>Clostridia</taxon>
        <taxon>Lachnospirales</taxon>
        <taxon>Lachnospiraceae</taxon>
        <taxon>Oribacterium</taxon>
    </lineage>
</organism>
<name>G9WQM5_9FIRM</name>
<proteinExistence type="predicted"/>
<feature type="transmembrane region" description="Helical" evidence="2">
    <location>
        <begin position="215"/>
        <end position="234"/>
    </location>
</feature>
<reference evidence="3" key="2">
    <citation type="submission" date="2013-03" db="EMBL/GenBank/DDBJ databases">
        <title>The Genome Sequence of Oribacterium sp. ACB1.</title>
        <authorList>
            <consortium name="The Broad Institute Genomics Platform"/>
            <consortium name="The Broad Institute Genome Sequencing Center for Infectious Disease"/>
            <person name="Earl A."/>
            <person name="Ward D."/>
            <person name="Feldgarden M."/>
            <person name="Gevers D."/>
            <person name="Sizova M."/>
            <person name="Hazen A."/>
            <person name="Epstein S."/>
            <person name="Walker B."/>
            <person name="Young S."/>
            <person name="Zeng Q."/>
            <person name="Gargeya S."/>
            <person name="Fitzgerald M."/>
            <person name="Haas B."/>
            <person name="Abouelleil A."/>
            <person name="Allen A.W."/>
            <person name="Alvarado L."/>
            <person name="Arachchi H.M."/>
            <person name="Berlin A.M."/>
            <person name="Chapman S.B."/>
            <person name="Gainer-Dewar J."/>
            <person name="Goldberg J."/>
            <person name="Griggs A."/>
            <person name="Gujja S."/>
            <person name="Hansen M."/>
            <person name="Howarth C."/>
            <person name="Imamovic A."/>
            <person name="Ireland A."/>
            <person name="Larimer J."/>
            <person name="McCowan C."/>
            <person name="Murphy C."/>
            <person name="Pearson M."/>
            <person name="Poon T.W."/>
            <person name="Priest M."/>
            <person name="Roberts A."/>
            <person name="Saif S."/>
            <person name="Shea T."/>
            <person name="Sisk P."/>
            <person name="Sykes S."/>
            <person name="Wortman J."/>
            <person name="Nusbaum C."/>
            <person name="Birren B."/>
        </authorList>
    </citation>
    <scope>NUCLEOTIDE SEQUENCE [LARGE SCALE GENOMIC DNA]</scope>
    <source>
        <strain evidence="3">ACB1</strain>
    </source>
</reference>
<feature type="region of interest" description="Disordered" evidence="1">
    <location>
        <begin position="341"/>
        <end position="360"/>
    </location>
</feature>
<dbReference type="Proteomes" id="UP000018461">
    <property type="component" value="Unassembled WGS sequence"/>
</dbReference>
<feature type="transmembrane region" description="Helical" evidence="2">
    <location>
        <begin position="192"/>
        <end position="208"/>
    </location>
</feature>